<feature type="domain" description="Cyclic nucleotide-binding" evidence="2">
    <location>
        <begin position="95"/>
        <end position="182"/>
    </location>
</feature>
<dbReference type="SUPFAM" id="SSF51206">
    <property type="entry name" value="cAMP-binding domain-like"/>
    <property type="match status" value="1"/>
</dbReference>
<keyword evidence="4" id="KW-1185">Reference proteome</keyword>
<dbReference type="Pfam" id="PF00027">
    <property type="entry name" value="cNMP_binding"/>
    <property type="match status" value="1"/>
</dbReference>
<dbReference type="InterPro" id="IPR000595">
    <property type="entry name" value="cNMP-bd_dom"/>
</dbReference>
<sequence length="230" mass="24488">MTDGSVFSGAALLGQLPFALLVGAAVVRMQDRSRQLIAAAGAVGLVHALAVSGSGLLAFWWGLLLAASMLLMAMRFIESSRVRFTPEEEAMAKGVFSPLPRPRARHLLDQGFWLTGRDGEVLTREGEDVTHLFYLSDGNAKVLSQGKQVGSIRPGDLIGEVTILTGDRATATVVLDGPARFWCAPASVLRPYVETHSDVRHALERGVTDALRAKLRASNERAAEAGGVAA</sequence>
<dbReference type="Gene3D" id="2.60.120.10">
    <property type="entry name" value="Jelly Rolls"/>
    <property type="match status" value="1"/>
</dbReference>
<keyword evidence="1" id="KW-1133">Transmembrane helix</keyword>
<protein>
    <submittedName>
        <fullName evidence="3">Cyclic nucleotide-binding domain-containing protein</fullName>
    </submittedName>
</protein>
<name>A0A1X7GJY8_9SPHN</name>
<evidence type="ECO:0000313" key="4">
    <source>
        <dbReference type="Proteomes" id="UP000192934"/>
    </source>
</evidence>
<dbReference type="SMART" id="SM00100">
    <property type="entry name" value="cNMP"/>
    <property type="match status" value="1"/>
</dbReference>
<reference evidence="4" key="1">
    <citation type="submission" date="2017-04" db="EMBL/GenBank/DDBJ databases">
        <authorList>
            <person name="Varghese N."/>
            <person name="Submissions S."/>
        </authorList>
    </citation>
    <scope>NUCLEOTIDE SEQUENCE [LARGE SCALE GENOMIC DNA]</scope>
    <source>
        <strain evidence="4">Dd16</strain>
    </source>
</reference>
<dbReference type="InterPro" id="IPR018490">
    <property type="entry name" value="cNMP-bd_dom_sf"/>
</dbReference>
<feature type="transmembrane region" description="Helical" evidence="1">
    <location>
        <begin position="36"/>
        <end position="52"/>
    </location>
</feature>
<feature type="transmembrane region" description="Helical" evidence="1">
    <location>
        <begin position="6"/>
        <end position="27"/>
    </location>
</feature>
<proteinExistence type="predicted"/>
<keyword evidence="1" id="KW-0472">Membrane</keyword>
<evidence type="ECO:0000256" key="1">
    <source>
        <dbReference type="SAM" id="Phobius"/>
    </source>
</evidence>
<gene>
    <name evidence="3" type="ORF">SAMN06295910_1951</name>
</gene>
<dbReference type="InterPro" id="IPR014710">
    <property type="entry name" value="RmlC-like_jellyroll"/>
</dbReference>
<evidence type="ECO:0000313" key="3">
    <source>
        <dbReference type="EMBL" id="SMF70801.1"/>
    </source>
</evidence>
<dbReference type="AlphaFoldDB" id="A0A1X7GJY8"/>
<dbReference type="EMBL" id="LT840185">
    <property type="protein sequence ID" value="SMF70801.1"/>
    <property type="molecule type" value="Genomic_DNA"/>
</dbReference>
<dbReference type="STRING" id="941907.SAMN06295910_1951"/>
<dbReference type="CDD" id="cd00038">
    <property type="entry name" value="CAP_ED"/>
    <property type="match status" value="1"/>
</dbReference>
<dbReference type="PROSITE" id="PS50042">
    <property type="entry name" value="CNMP_BINDING_3"/>
    <property type="match status" value="1"/>
</dbReference>
<dbReference type="RefSeq" id="WP_085218596.1">
    <property type="nucleotide sequence ID" value="NZ_LT840185.1"/>
</dbReference>
<organism evidence="3 4">
    <name type="scientific">Allosphingosinicella indica</name>
    <dbReference type="NCBI Taxonomy" id="941907"/>
    <lineage>
        <taxon>Bacteria</taxon>
        <taxon>Pseudomonadati</taxon>
        <taxon>Pseudomonadota</taxon>
        <taxon>Alphaproteobacteria</taxon>
        <taxon>Sphingomonadales</taxon>
        <taxon>Sphingomonadaceae</taxon>
        <taxon>Allosphingosinicella</taxon>
    </lineage>
</organism>
<accession>A0A1X7GJY8</accession>
<dbReference type="Proteomes" id="UP000192934">
    <property type="component" value="Chromosome I"/>
</dbReference>
<keyword evidence="1" id="KW-0812">Transmembrane</keyword>
<evidence type="ECO:0000259" key="2">
    <source>
        <dbReference type="PROSITE" id="PS50042"/>
    </source>
</evidence>
<dbReference type="OrthoDB" id="7446736at2"/>